<evidence type="ECO:0000259" key="1">
    <source>
        <dbReference type="PROSITE" id="PS50097"/>
    </source>
</evidence>
<reference evidence="3" key="2">
    <citation type="submission" date="2015-01" db="EMBL/GenBank/DDBJ databases">
        <title>Evolutionary Origins and Diversification of the Mycorrhizal Mutualists.</title>
        <authorList>
            <consortium name="DOE Joint Genome Institute"/>
            <consortium name="Mycorrhizal Genomics Consortium"/>
            <person name="Kohler A."/>
            <person name="Kuo A."/>
            <person name="Nagy L.G."/>
            <person name="Floudas D."/>
            <person name="Copeland A."/>
            <person name="Barry K.W."/>
            <person name="Cichocki N."/>
            <person name="Veneault-Fourrey C."/>
            <person name="LaButti K."/>
            <person name="Lindquist E.A."/>
            <person name="Lipzen A."/>
            <person name="Lundell T."/>
            <person name="Morin E."/>
            <person name="Murat C."/>
            <person name="Riley R."/>
            <person name="Ohm R."/>
            <person name="Sun H."/>
            <person name="Tunlid A."/>
            <person name="Henrissat B."/>
            <person name="Grigoriev I.V."/>
            <person name="Hibbett D.S."/>
            <person name="Martin F."/>
        </authorList>
    </citation>
    <scope>NUCLEOTIDE SEQUENCE [LARGE SCALE GENOMIC DNA]</scope>
    <source>
        <strain evidence="3">MAFF 305830</strain>
    </source>
</reference>
<gene>
    <name evidence="2" type="ORF">M408DRAFT_176419</name>
</gene>
<protein>
    <recommendedName>
        <fullName evidence="1">BTB domain-containing protein</fullName>
    </recommendedName>
</protein>
<dbReference type="AlphaFoldDB" id="A0A0C3B6B6"/>
<proteinExistence type="predicted"/>
<reference evidence="2 3" key="1">
    <citation type="submission" date="2014-04" db="EMBL/GenBank/DDBJ databases">
        <authorList>
            <consortium name="DOE Joint Genome Institute"/>
            <person name="Kuo A."/>
            <person name="Zuccaro A."/>
            <person name="Kohler A."/>
            <person name="Nagy L.G."/>
            <person name="Floudas D."/>
            <person name="Copeland A."/>
            <person name="Barry K.W."/>
            <person name="Cichocki N."/>
            <person name="Veneault-Fourrey C."/>
            <person name="LaButti K."/>
            <person name="Lindquist E.A."/>
            <person name="Lipzen A."/>
            <person name="Lundell T."/>
            <person name="Morin E."/>
            <person name="Murat C."/>
            <person name="Sun H."/>
            <person name="Tunlid A."/>
            <person name="Henrissat B."/>
            <person name="Grigoriev I.V."/>
            <person name="Hibbett D.S."/>
            <person name="Martin F."/>
            <person name="Nordberg H.P."/>
            <person name="Cantor M.N."/>
            <person name="Hua S.X."/>
        </authorList>
    </citation>
    <scope>NUCLEOTIDE SEQUENCE [LARGE SCALE GENOMIC DNA]</scope>
    <source>
        <strain evidence="2 3">MAFF 305830</strain>
    </source>
</reference>
<dbReference type="HOGENOM" id="CLU_093557_0_0_1"/>
<dbReference type="SUPFAM" id="SSF54695">
    <property type="entry name" value="POZ domain"/>
    <property type="match status" value="1"/>
</dbReference>
<organism evidence="2 3">
    <name type="scientific">Serendipita vermifera MAFF 305830</name>
    <dbReference type="NCBI Taxonomy" id="933852"/>
    <lineage>
        <taxon>Eukaryota</taxon>
        <taxon>Fungi</taxon>
        <taxon>Dikarya</taxon>
        <taxon>Basidiomycota</taxon>
        <taxon>Agaricomycotina</taxon>
        <taxon>Agaricomycetes</taxon>
        <taxon>Sebacinales</taxon>
        <taxon>Serendipitaceae</taxon>
        <taxon>Serendipita</taxon>
    </lineage>
</organism>
<feature type="domain" description="BTB" evidence="1">
    <location>
        <begin position="55"/>
        <end position="121"/>
    </location>
</feature>
<name>A0A0C3B6B6_SERVB</name>
<dbReference type="InterPro" id="IPR000210">
    <property type="entry name" value="BTB/POZ_dom"/>
</dbReference>
<dbReference type="EMBL" id="KN824302">
    <property type="protein sequence ID" value="KIM27006.1"/>
    <property type="molecule type" value="Genomic_DNA"/>
</dbReference>
<dbReference type="Gene3D" id="3.30.710.10">
    <property type="entry name" value="Potassium Channel Kv1.1, Chain A"/>
    <property type="match status" value="1"/>
</dbReference>
<dbReference type="Proteomes" id="UP000054097">
    <property type="component" value="Unassembled WGS sequence"/>
</dbReference>
<dbReference type="SMART" id="SM00225">
    <property type="entry name" value="BTB"/>
    <property type="match status" value="1"/>
</dbReference>
<accession>A0A0C3B6B6</accession>
<dbReference type="InterPro" id="IPR011333">
    <property type="entry name" value="SKP1/BTB/POZ_sf"/>
</dbReference>
<evidence type="ECO:0000313" key="3">
    <source>
        <dbReference type="Proteomes" id="UP000054097"/>
    </source>
</evidence>
<dbReference type="CDD" id="cd18186">
    <property type="entry name" value="BTB_POZ_ZBTB_KLHL-like"/>
    <property type="match status" value="1"/>
</dbReference>
<dbReference type="PROSITE" id="PS50097">
    <property type="entry name" value="BTB"/>
    <property type="match status" value="1"/>
</dbReference>
<evidence type="ECO:0000313" key="2">
    <source>
        <dbReference type="EMBL" id="KIM27006.1"/>
    </source>
</evidence>
<dbReference type="Pfam" id="PF00651">
    <property type="entry name" value="BTB"/>
    <property type="match status" value="1"/>
</dbReference>
<sequence length="224" mass="25536">MDLGPLSPIEPGSPDREEGASAIAALNSPIKMTKDVPPYNQGVIRNHHRFYIDQGDLVLQVEKAIFKIHRHFLIKYSPVMASMFEIGQNKQSRGGTEEEPLKLDDSVKAWELLLEVIYPDNPFGDISYSGDQYILVLRLAHKYSMQVLENSLVKRLQRDTTDTKYINLLQAAWILGSAELQKEAFNGLVSRKQELTRSEAHTMGVDILYDVMMSRQPGRKMYLR</sequence>
<keyword evidence="3" id="KW-1185">Reference proteome</keyword>
<dbReference type="OrthoDB" id="2367075at2759"/>